<proteinExistence type="predicted"/>
<evidence type="ECO:0000313" key="2">
    <source>
        <dbReference type="EMBL" id="CAI9105514.1"/>
    </source>
</evidence>
<evidence type="ECO:0000256" key="1">
    <source>
        <dbReference type="SAM" id="MobiDB-lite"/>
    </source>
</evidence>
<feature type="compositionally biased region" description="Polar residues" evidence="1">
    <location>
        <begin position="93"/>
        <end position="110"/>
    </location>
</feature>
<gene>
    <name evidence="2" type="ORF">OLC1_LOCUS14197</name>
</gene>
<keyword evidence="3" id="KW-1185">Reference proteome</keyword>
<sequence>MGISWGYLIRRSTIDPCQNLVNGMSMIQLQLRLVFGSHKVGIAFPLLQLKSDFQFVNLWLDLEFKVKLNGNADVEGGIEKGGDGVSGNVNNDLSGKNDTLSLSFPKSRTK</sequence>
<reference evidence="2" key="1">
    <citation type="submission" date="2023-03" db="EMBL/GenBank/DDBJ databases">
        <authorList>
            <person name="Julca I."/>
        </authorList>
    </citation>
    <scope>NUCLEOTIDE SEQUENCE</scope>
</reference>
<evidence type="ECO:0000313" key="3">
    <source>
        <dbReference type="Proteomes" id="UP001161247"/>
    </source>
</evidence>
<feature type="region of interest" description="Disordered" evidence="1">
    <location>
        <begin position="75"/>
        <end position="110"/>
    </location>
</feature>
<dbReference type="AlphaFoldDB" id="A0AAV1DCB8"/>
<protein>
    <submittedName>
        <fullName evidence="2">OLC1v1004445C1</fullName>
    </submittedName>
</protein>
<dbReference type="EMBL" id="OX459122">
    <property type="protein sequence ID" value="CAI9105514.1"/>
    <property type="molecule type" value="Genomic_DNA"/>
</dbReference>
<accession>A0AAV1DCB8</accession>
<name>A0AAV1DCB8_OLDCO</name>
<dbReference type="Proteomes" id="UP001161247">
    <property type="component" value="Chromosome 5"/>
</dbReference>
<organism evidence="2 3">
    <name type="scientific">Oldenlandia corymbosa var. corymbosa</name>
    <dbReference type="NCBI Taxonomy" id="529605"/>
    <lineage>
        <taxon>Eukaryota</taxon>
        <taxon>Viridiplantae</taxon>
        <taxon>Streptophyta</taxon>
        <taxon>Embryophyta</taxon>
        <taxon>Tracheophyta</taxon>
        <taxon>Spermatophyta</taxon>
        <taxon>Magnoliopsida</taxon>
        <taxon>eudicotyledons</taxon>
        <taxon>Gunneridae</taxon>
        <taxon>Pentapetalae</taxon>
        <taxon>asterids</taxon>
        <taxon>lamiids</taxon>
        <taxon>Gentianales</taxon>
        <taxon>Rubiaceae</taxon>
        <taxon>Rubioideae</taxon>
        <taxon>Spermacoceae</taxon>
        <taxon>Hedyotis-Oldenlandia complex</taxon>
        <taxon>Oldenlandia</taxon>
    </lineage>
</organism>